<dbReference type="Pfam" id="PF08448">
    <property type="entry name" value="PAS_4"/>
    <property type="match status" value="3"/>
</dbReference>
<dbReference type="GO" id="GO:0000155">
    <property type="term" value="F:phosphorelay sensor kinase activity"/>
    <property type="evidence" value="ECO:0007669"/>
    <property type="project" value="InterPro"/>
</dbReference>
<dbReference type="EMBL" id="AP018248">
    <property type="protein sequence ID" value="BAZ01268.1"/>
    <property type="molecule type" value="Genomic_DNA"/>
</dbReference>
<dbReference type="CDD" id="cd00130">
    <property type="entry name" value="PAS"/>
    <property type="match status" value="5"/>
</dbReference>
<keyword evidence="5" id="KW-0808">Transferase</keyword>
<evidence type="ECO:0000256" key="4">
    <source>
        <dbReference type="ARBA" id="ARBA00022553"/>
    </source>
</evidence>
<dbReference type="Gene3D" id="3.30.565.10">
    <property type="entry name" value="Histidine kinase-like ATPase, C-terminal domain"/>
    <property type="match status" value="1"/>
</dbReference>
<dbReference type="CDD" id="cd17580">
    <property type="entry name" value="REC_2_DhkD-like"/>
    <property type="match status" value="1"/>
</dbReference>
<feature type="domain" description="PAS" evidence="13">
    <location>
        <begin position="706"/>
        <end position="748"/>
    </location>
</feature>
<dbReference type="Pfam" id="PF13426">
    <property type="entry name" value="PAS_9"/>
    <property type="match status" value="2"/>
</dbReference>
<dbReference type="FunFam" id="3.30.565.10:FF:000010">
    <property type="entry name" value="Sensor histidine kinase RcsC"/>
    <property type="match status" value="1"/>
</dbReference>
<dbReference type="PANTHER" id="PTHR43547">
    <property type="entry name" value="TWO-COMPONENT HISTIDINE KINASE"/>
    <property type="match status" value="1"/>
</dbReference>
<dbReference type="PROSITE" id="PS50113">
    <property type="entry name" value="PAC"/>
    <property type="match status" value="1"/>
</dbReference>
<dbReference type="CDD" id="cd00082">
    <property type="entry name" value="HisKA"/>
    <property type="match status" value="1"/>
</dbReference>
<dbReference type="KEGG" id="ttq:NIES37_52670"/>
<dbReference type="InterPro" id="IPR003661">
    <property type="entry name" value="HisK_dim/P_dom"/>
</dbReference>
<evidence type="ECO:0000256" key="6">
    <source>
        <dbReference type="ARBA" id="ARBA00022777"/>
    </source>
</evidence>
<dbReference type="InterPro" id="IPR013655">
    <property type="entry name" value="PAS_fold_3"/>
</dbReference>
<proteinExistence type="inferred from homology"/>
<dbReference type="Proteomes" id="UP000218785">
    <property type="component" value="Chromosome"/>
</dbReference>
<dbReference type="SUPFAM" id="SSF47384">
    <property type="entry name" value="Homodimeric domain of signal transducing histidine kinase"/>
    <property type="match status" value="1"/>
</dbReference>
<dbReference type="InterPro" id="IPR001610">
    <property type="entry name" value="PAC"/>
</dbReference>
<dbReference type="InterPro" id="IPR000700">
    <property type="entry name" value="PAS-assoc_C"/>
</dbReference>
<evidence type="ECO:0000256" key="1">
    <source>
        <dbReference type="ARBA" id="ARBA00000085"/>
    </source>
</evidence>
<dbReference type="NCBIfam" id="TIGR00229">
    <property type="entry name" value="sensory_box"/>
    <property type="match status" value="4"/>
</dbReference>
<evidence type="ECO:0000256" key="9">
    <source>
        <dbReference type="PROSITE-ProRule" id="PRU00169"/>
    </source>
</evidence>
<evidence type="ECO:0000259" key="12">
    <source>
        <dbReference type="PROSITE" id="PS50110"/>
    </source>
</evidence>
<dbReference type="SUPFAM" id="SSF52172">
    <property type="entry name" value="CheY-like"/>
    <property type="match status" value="2"/>
</dbReference>
<dbReference type="Gene3D" id="3.30.450.40">
    <property type="match status" value="1"/>
</dbReference>
<dbReference type="PANTHER" id="PTHR43547:SF2">
    <property type="entry name" value="HYBRID SIGNAL TRANSDUCTION HISTIDINE KINASE C"/>
    <property type="match status" value="1"/>
</dbReference>
<dbReference type="Pfam" id="PF00072">
    <property type="entry name" value="Response_reg"/>
    <property type="match status" value="2"/>
</dbReference>
<feature type="domain" description="PAS" evidence="13">
    <location>
        <begin position="152"/>
        <end position="199"/>
    </location>
</feature>
<keyword evidence="6 15" id="KW-0418">Kinase</keyword>
<dbReference type="CDD" id="cd16922">
    <property type="entry name" value="HATPase_EvgS-ArcB-TorS-like"/>
    <property type="match status" value="1"/>
</dbReference>
<dbReference type="EC" id="2.7.13.3" evidence="3"/>
<comment type="catalytic activity">
    <reaction evidence="1">
        <text>ATP + protein L-histidine = ADP + protein N-phospho-L-histidine.</text>
        <dbReference type="EC" id="2.7.13.3"/>
    </reaction>
</comment>
<dbReference type="Gene3D" id="3.40.50.2300">
    <property type="match status" value="2"/>
</dbReference>
<evidence type="ECO:0000256" key="7">
    <source>
        <dbReference type="ARBA" id="ARBA00023012"/>
    </source>
</evidence>
<keyword evidence="16" id="KW-1185">Reference proteome</keyword>
<sequence length="1516" mass="169875">MTWEAKVNTPAAKIFLADNGTEMRDRLQQLLSQRYEVQVGEGIDTLSTIQQQQPLPDLVIADVMLAGSNEWEWMRSLRSHPQTQDLTVFLLSAQAEEEICTDALAAGADDYLSQPFSDSQLLARIEVNLKMRQVRQATLLRQQELIDELAATKQEVTNILESMTDAFYALDSNWCITYINRGGESVIGKPRQELLGKNLWQLCPVLVNTEVYQQYHRCLVAREPIHFEFYYQPCDCWYDIHVYPSEQGITSYFHNISDKQVALRDRQQAEWAKQKSETVLNAFLTSSPTALAFLDRDWRYVHANEALAAMHGISVSEHLGRTLSEVLPEKASQIIPILEQVIQSQEPVLNQEIRQESNLSGCWQHTLVNYYPVCLADGYVLGVGITAIDITRIKQVEQALRESEVSLRQANERFELAAKAVNCLIYDWDVPNDTVERTEGLTRILGYQLGDTQPTGEWWRELVHPEDLASVQTEAAAAWENHQERFAVEYRVRKQDNEYINVLDQGIVVEWGADGQPKRVVGSTTDISLQQTALRKRQQAEAALKIQERKYRYIFEAAGVAIFEEDFSLIKTALDTLKAQGIEDFATFFAEHPDFVEQLIGTVRIVNANNAAVKMFGAEDKNQLLGFLHRIFVPETVEVFVQELLVLVAGQNYLESETILQTLQGKQLNILFTITFPPPTAEFDSVLVTMMDITAHRQAEAAVRASEERLRSFFEANLVGIIFGDENGSIREANDEFLRIIGYSRTDLQTGQLRWVDITPPEYFDCDELGIAEAHVKGACTPYEKEFIRKDGSRVPVVVGYSLLRESRQQSVAFILDISSRKQTERALHQSEARFQAFMDNSPAAAWITDSKGRIVYLSPTYSTTFKLLTNDAIGKSIFDLYPVEIAEKFLKNIQKVSQTNQVVEAIELAPMPDDTTGDFLVYKFPIADPSGQRLVGGVAVDITERERALRERQKAEQALQKHSDRLKLLSETASDLLSTEHPLELMSDLFAKLSAQMDLQFYFSYLIDTQDNRQKLRLKSWSGIDDEIASSIESLEFGEAVCGLAAHTRRQIIVNNVQHSTHPNTQILCTLKITAYAAQPLIARGKLMGVLSFGSSTRTQFTPEEIALLQATSDQIAIALERAELMASLQQQTEQLIQANRVKDEFLAVLSHELRTPLNPILGWSQLLRTQKYDEATTVRALETIERNAKLQTELIEDLLDVSRILQGKLSLNITQVDLAATINAAIETVRLAAEAKCIQLQVSVQPNIAPVVGDSARLQQVVWNLVSNAVKFTPKHGQIEIAVEYQASQVQLQVRDTGKGISPEFLPYVFDYFRQADGTSTRKFGGLGLGLAIVRHLVELHGGTVKAESGGEGQGATFTVTLPIIQLNLASNHSDPAINFSPDLAGVKVLVVDDEVDTRELISFILEESGAEVMQARSALEALQALTHFQPHVLLSDIGMPDMDGYMLIRQLRSMPSELGRQIPAIALTAYAGEINQQQALSAGFQTHITKPINPSDLAAIIAQAVGRNDWRSC</sequence>
<dbReference type="SMART" id="SM00091">
    <property type="entry name" value="PAS"/>
    <property type="match status" value="5"/>
</dbReference>
<accession>A0A1Z4N6C1</accession>
<evidence type="ECO:0000256" key="2">
    <source>
        <dbReference type="ARBA" id="ARBA00006402"/>
    </source>
</evidence>
<keyword evidence="10" id="KW-0175">Coiled coil</keyword>
<dbReference type="Gene3D" id="3.30.450.20">
    <property type="entry name" value="PAS domain"/>
    <property type="match status" value="6"/>
</dbReference>
<dbReference type="SUPFAM" id="SSF55781">
    <property type="entry name" value="GAF domain-like"/>
    <property type="match status" value="1"/>
</dbReference>
<dbReference type="Pfam" id="PF08447">
    <property type="entry name" value="PAS_3"/>
    <property type="match status" value="1"/>
</dbReference>
<dbReference type="Pfam" id="PF02518">
    <property type="entry name" value="HATPase_c"/>
    <property type="match status" value="1"/>
</dbReference>
<dbReference type="InterPro" id="IPR000014">
    <property type="entry name" value="PAS"/>
</dbReference>
<dbReference type="SMART" id="SM00387">
    <property type="entry name" value="HATPase_c"/>
    <property type="match status" value="1"/>
</dbReference>
<dbReference type="InterPro" id="IPR013656">
    <property type="entry name" value="PAS_4"/>
</dbReference>
<dbReference type="Pfam" id="PF00512">
    <property type="entry name" value="HisKA"/>
    <property type="match status" value="1"/>
</dbReference>
<feature type="modified residue" description="4-aspartylphosphate" evidence="9">
    <location>
        <position position="1439"/>
    </location>
</feature>
<dbReference type="PROSITE" id="PS50112">
    <property type="entry name" value="PAS"/>
    <property type="match status" value="4"/>
</dbReference>
<dbReference type="SMART" id="SM00065">
    <property type="entry name" value="GAF"/>
    <property type="match status" value="1"/>
</dbReference>
<evidence type="ECO:0000259" key="13">
    <source>
        <dbReference type="PROSITE" id="PS50112"/>
    </source>
</evidence>
<dbReference type="InterPro" id="IPR001789">
    <property type="entry name" value="Sig_transdc_resp-reg_receiver"/>
</dbReference>
<organism evidence="15 16">
    <name type="scientific">Tolypothrix tenuis PCC 7101</name>
    <dbReference type="NCBI Taxonomy" id="231146"/>
    <lineage>
        <taxon>Bacteria</taxon>
        <taxon>Bacillati</taxon>
        <taxon>Cyanobacteriota</taxon>
        <taxon>Cyanophyceae</taxon>
        <taxon>Nostocales</taxon>
        <taxon>Tolypothrichaceae</taxon>
        <taxon>Tolypothrix</taxon>
    </lineage>
</organism>
<dbReference type="PRINTS" id="PR00344">
    <property type="entry name" value="BCTRLSENSOR"/>
</dbReference>
<dbReference type="InterPro" id="IPR005467">
    <property type="entry name" value="His_kinase_dom"/>
</dbReference>
<feature type="domain" description="PAC" evidence="14">
    <location>
        <begin position="781"/>
        <end position="830"/>
    </location>
</feature>
<feature type="modified residue" description="4-aspartylphosphate" evidence="9">
    <location>
        <position position="62"/>
    </location>
</feature>
<feature type="coiled-coil region" evidence="10">
    <location>
        <begin position="946"/>
        <end position="973"/>
    </location>
</feature>
<keyword evidence="4 9" id="KW-0597">Phosphoprotein</keyword>
<dbReference type="SMART" id="SM00086">
    <property type="entry name" value="PAC"/>
    <property type="match status" value="3"/>
</dbReference>
<evidence type="ECO:0000313" key="16">
    <source>
        <dbReference type="Proteomes" id="UP000218785"/>
    </source>
</evidence>
<feature type="domain" description="PAS" evidence="13">
    <location>
        <begin position="831"/>
        <end position="901"/>
    </location>
</feature>
<dbReference type="InterPro" id="IPR003594">
    <property type="entry name" value="HATPase_dom"/>
</dbReference>
<dbReference type="PROSITE" id="PS50109">
    <property type="entry name" value="HIS_KIN"/>
    <property type="match status" value="1"/>
</dbReference>
<dbReference type="InterPro" id="IPR036890">
    <property type="entry name" value="HATPase_C_sf"/>
</dbReference>
<feature type="domain" description="Response regulatory" evidence="12">
    <location>
        <begin position="1390"/>
        <end position="1508"/>
    </location>
</feature>
<dbReference type="InterPro" id="IPR004358">
    <property type="entry name" value="Sig_transdc_His_kin-like_C"/>
</dbReference>
<feature type="domain" description="Response regulatory" evidence="12">
    <location>
        <begin position="13"/>
        <end position="129"/>
    </location>
</feature>
<comment type="similarity">
    <text evidence="2">In the N-terminal section; belongs to the phytochrome family.</text>
</comment>
<keyword evidence="7" id="KW-0902">Two-component regulatory system</keyword>
<dbReference type="PROSITE" id="PS50110">
    <property type="entry name" value="RESPONSE_REGULATORY"/>
    <property type="match status" value="2"/>
</dbReference>
<name>A0A1Z4N6C1_9CYAN</name>
<reference evidence="15 16" key="1">
    <citation type="submission" date="2017-06" db="EMBL/GenBank/DDBJ databases">
        <title>Genome sequencing of cyanobaciteial culture collection at National Institute for Environmental Studies (NIES).</title>
        <authorList>
            <person name="Hirose Y."/>
            <person name="Shimura Y."/>
            <person name="Fujisawa T."/>
            <person name="Nakamura Y."/>
            <person name="Kawachi M."/>
        </authorList>
    </citation>
    <scope>NUCLEOTIDE SEQUENCE [LARGE SCALE GENOMIC DNA]</scope>
    <source>
        <strain evidence="15 16">NIES-37</strain>
    </source>
</reference>
<dbReference type="InterPro" id="IPR036097">
    <property type="entry name" value="HisK_dim/P_sf"/>
</dbReference>
<feature type="domain" description="PAS" evidence="13">
    <location>
        <begin position="276"/>
        <end position="345"/>
    </location>
</feature>
<evidence type="ECO:0000256" key="3">
    <source>
        <dbReference type="ARBA" id="ARBA00012438"/>
    </source>
</evidence>
<evidence type="ECO:0000259" key="14">
    <source>
        <dbReference type="PROSITE" id="PS50113"/>
    </source>
</evidence>
<dbReference type="InterPro" id="IPR003018">
    <property type="entry name" value="GAF"/>
</dbReference>
<dbReference type="Pfam" id="PF13185">
    <property type="entry name" value="GAF_2"/>
    <property type="match status" value="1"/>
</dbReference>
<evidence type="ECO:0000256" key="8">
    <source>
        <dbReference type="ARBA" id="ARBA00074306"/>
    </source>
</evidence>
<dbReference type="InterPro" id="IPR011006">
    <property type="entry name" value="CheY-like_superfamily"/>
</dbReference>
<feature type="domain" description="Histidine kinase" evidence="11">
    <location>
        <begin position="1150"/>
        <end position="1368"/>
    </location>
</feature>
<gene>
    <name evidence="15" type="ORF">NIES37_52670</name>
</gene>
<dbReference type="InterPro" id="IPR035965">
    <property type="entry name" value="PAS-like_dom_sf"/>
</dbReference>
<dbReference type="Gene3D" id="1.10.287.130">
    <property type="match status" value="1"/>
</dbReference>
<evidence type="ECO:0000256" key="10">
    <source>
        <dbReference type="SAM" id="Coils"/>
    </source>
</evidence>
<evidence type="ECO:0000259" key="11">
    <source>
        <dbReference type="PROSITE" id="PS50109"/>
    </source>
</evidence>
<dbReference type="SUPFAM" id="SSF55874">
    <property type="entry name" value="ATPase domain of HSP90 chaperone/DNA topoisomerase II/histidine kinase"/>
    <property type="match status" value="1"/>
</dbReference>
<protein>
    <recommendedName>
        <fullName evidence="8">Circadian input-output histidine kinase CikA</fullName>
        <ecNumber evidence="3">2.7.13.3</ecNumber>
    </recommendedName>
</protein>
<dbReference type="SMART" id="SM00388">
    <property type="entry name" value="HisKA"/>
    <property type="match status" value="1"/>
</dbReference>
<dbReference type="SMART" id="SM00448">
    <property type="entry name" value="REC"/>
    <property type="match status" value="2"/>
</dbReference>
<evidence type="ECO:0000313" key="15">
    <source>
        <dbReference type="EMBL" id="BAZ01268.1"/>
    </source>
</evidence>
<evidence type="ECO:0000256" key="5">
    <source>
        <dbReference type="ARBA" id="ARBA00022679"/>
    </source>
</evidence>
<dbReference type="RefSeq" id="WP_096580740.1">
    <property type="nucleotide sequence ID" value="NZ_CAWNJS010000001.1"/>
</dbReference>
<dbReference type="SUPFAM" id="SSF55785">
    <property type="entry name" value="PYP-like sensor domain (PAS domain)"/>
    <property type="match status" value="6"/>
</dbReference>
<dbReference type="InterPro" id="IPR029016">
    <property type="entry name" value="GAF-like_dom_sf"/>
</dbReference>